<keyword evidence="2" id="KW-1185">Reference proteome</keyword>
<dbReference type="EMBL" id="JANJYI010000003">
    <property type="protein sequence ID" value="KAK2656211.1"/>
    <property type="molecule type" value="Genomic_DNA"/>
</dbReference>
<evidence type="ECO:0000313" key="1">
    <source>
        <dbReference type="EMBL" id="KAK2656211.1"/>
    </source>
</evidence>
<sequence>MNPDSEGPYSRGMDLTKLVITYGGKWVGNFYDGGETDFVKVCKNLTYNELFRVVQVVANVDLTRFSIELRTLVDTGVRLRPA</sequence>
<comment type="caution">
    <text evidence="1">The sequence shown here is derived from an EMBL/GenBank/DDBJ whole genome shotgun (WGS) entry which is preliminary data.</text>
</comment>
<gene>
    <name evidence="1" type="ORF">Ddye_009263</name>
</gene>
<proteinExistence type="predicted"/>
<organism evidence="1 2">
    <name type="scientific">Dipteronia dyeriana</name>
    <dbReference type="NCBI Taxonomy" id="168575"/>
    <lineage>
        <taxon>Eukaryota</taxon>
        <taxon>Viridiplantae</taxon>
        <taxon>Streptophyta</taxon>
        <taxon>Embryophyta</taxon>
        <taxon>Tracheophyta</taxon>
        <taxon>Spermatophyta</taxon>
        <taxon>Magnoliopsida</taxon>
        <taxon>eudicotyledons</taxon>
        <taxon>Gunneridae</taxon>
        <taxon>Pentapetalae</taxon>
        <taxon>rosids</taxon>
        <taxon>malvids</taxon>
        <taxon>Sapindales</taxon>
        <taxon>Sapindaceae</taxon>
        <taxon>Hippocastanoideae</taxon>
        <taxon>Acereae</taxon>
        <taxon>Dipteronia</taxon>
    </lineage>
</organism>
<evidence type="ECO:0000313" key="2">
    <source>
        <dbReference type="Proteomes" id="UP001280121"/>
    </source>
</evidence>
<dbReference type="Proteomes" id="UP001280121">
    <property type="component" value="Unassembled WGS sequence"/>
</dbReference>
<accession>A0AAD9XBN9</accession>
<dbReference type="AlphaFoldDB" id="A0AAD9XBN9"/>
<name>A0AAD9XBN9_9ROSI</name>
<protein>
    <submittedName>
        <fullName evidence="1">Uncharacterized protein</fullName>
    </submittedName>
</protein>
<reference evidence="1" key="1">
    <citation type="journal article" date="2023" name="Plant J.">
        <title>Genome sequences and population genomics provide insights into the demographic history, inbreeding, and mutation load of two 'living fossil' tree species of Dipteronia.</title>
        <authorList>
            <person name="Feng Y."/>
            <person name="Comes H.P."/>
            <person name="Chen J."/>
            <person name="Zhu S."/>
            <person name="Lu R."/>
            <person name="Zhang X."/>
            <person name="Li P."/>
            <person name="Qiu J."/>
            <person name="Olsen K.M."/>
            <person name="Qiu Y."/>
        </authorList>
    </citation>
    <scope>NUCLEOTIDE SEQUENCE</scope>
    <source>
        <strain evidence="1">KIB01</strain>
    </source>
</reference>